<protein>
    <submittedName>
        <fullName evidence="1">Uncharacterized protein</fullName>
    </submittedName>
</protein>
<accession>A0A8S5LYD1</accession>
<organism evidence="1">
    <name type="scientific">Siphoviridae sp. ct9Y44</name>
    <dbReference type="NCBI Taxonomy" id="2826176"/>
    <lineage>
        <taxon>Viruses</taxon>
        <taxon>Duplodnaviria</taxon>
        <taxon>Heunggongvirae</taxon>
        <taxon>Uroviricota</taxon>
        <taxon>Caudoviricetes</taxon>
    </lineage>
</organism>
<sequence>MRLIDADFIISILDEAEQEYPEHKPIYEMFRDVINAVPTAAEIVSQEDTEE</sequence>
<evidence type="ECO:0000313" key="1">
    <source>
        <dbReference type="EMBL" id="DAD75041.1"/>
    </source>
</evidence>
<name>A0A8S5LYD1_9CAUD</name>
<proteinExistence type="predicted"/>
<dbReference type="EMBL" id="BK014770">
    <property type="protein sequence ID" value="DAD75041.1"/>
    <property type="molecule type" value="Genomic_DNA"/>
</dbReference>
<reference evidence="1" key="1">
    <citation type="journal article" date="2021" name="Proc. Natl. Acad. Sci. U.S.A.">
        <title>A Catalog of Tens of Thousands of Viruses from Human Metagenomes Reveals Hidden Associations with Chronic Diseases.</title>
        <authorList>
            <person name="Tisza M.J."/>
            <person name="Buck C.B."/>
        </authorList>
    </citation>
    <scope>NUCLEOTIDE SEQUENCE</scope>
    <source>
        <strain evidence="1">Ct9Y44</strain>
    </source>
</reference>